<name>A0A1H1UPX8_9PSED</name>
<reference evidence="3" key="1">
    <citation type="submission" date="2016-10" db="EMBL/GenBank/DDBJ databases">
        <authorList>
            <person name="Varghese N."/>
            <person name="Submissions S."/>
        </authorList>
    </citation>
    <scope>NUCLEOTIDE SEQUENCE [LARGE SCALE GENOMIC DNA]</scope>
    <source>
        <strain evidence="3">BS3782</strain>
    </source>
</reference>
<protein>
    <submittedName>
        <fullName evidence="2">Uncharacterized protein</fullName>
    </submittedName>
</protein>
<feature type="region of interest" description="Disordered" evidence="1">
    <location>
        <begin position="98"/>
        <end position="120"/>
    </location>
</feature>
<organism evidence="2 3">
    <name type="scientific">Pseudomonas lini</name>
    <dbReference type="NCBI Taxonomy" id="163011"/>
    <lineage>
        <taxon>Bacteria</taxon>
        <taxon>Pseudomonadati</taxon>
        <taxon>Pseudomonadota</taxon>
        <taxon>Gammaproteobacteria</taxon>
        <taxon>Pseudomonadales</taxon>
        <taxon>Pseudomonadaceae</taxon>
        <taxon>Pseudomonas</taxon>
    </lineage>
</organism>
<feature type="compositionally biased region" description="Basic and acidic residues" evidence="1">
    <location>
        <begin position="98"/>
        <end position="110"/>
    </location>
</feature>
<dbReference type="AlphaFoldDB" id="A0A1H1UPX8"/>
<accession>A0A1H1UPX8</accession>
<sequence length="120" mass="13625">MIKDNPDLPETDVEDVETNMENESVSPYACLNSKKLHDAAIRALDHYLAPPSQKKAKAGQRPSTIFVVVRASSRASLAPTGEWCRYLTCDRHITRRSEACPRRLTSDRQRPKPWHSPHCD</sequence>
<keyword evidence="3" id="KW-1185">Reference proteome</keyword>
<feature type="region of interest" description="Disordered" evidence="1">
    <location>
        <begin position="1"/>
        <end position="24"/>
    </location>
</feature>
<evidence type="ECO:0000313" key="3">
    <source>
        <dbReference type="Proteomes" id="UP000182814"/>
    </source>
</evidence>
<evidence type="ECO:0000256" key="1">
    <source>
        <dbReference type="SAM" id="MobiDB-lite"/>
    </source>
</evidence>
<gene>
    <name evidence="2" type="ORF">SAMN04490191_2197</name>
</gene>
<feature type="compositionally biased region" description="Basic residues" evidence="1">
    <location>
        <begin position="111"/>
        <end position="120"/>
    </location>
</feature>
<feature type="compositionally biased region" description="Acidic residues" evidence="1">
    <location>
        <begin position="7"/>
        <end position="20"/>
    </location>
</feature>
<proteinExistence type="predicted"/>
<dbReference type="EMBL" id="LT629746">
    <property type="protein sequence ID" value="SDS74608.1"/>
    <property type="molecule type" value="Genomic_DNA"/>
</dbReference>
<dbReference type="Proteomes" id="UP000182814">
    <property type="component" value="Chromosome I"/>
</dbReference>
<evidence type="ECO:0000313" key="2">
    <source>
        <dbReference type="EMBL" id="SDS74608.1"/>
    </source>
</evidence>